<organism evidence="11 12">
    <name type="scientific">Skermanella aerolata</name>
    <dbReference type="NCBI Taxonomy" id="393310"/>
    <lineage>
        <taxon>Bacteria</taxon>
        <taxon>Pseudomonadati</taxon>
        <taxon>Pseudomonadota</taxon>
        <taxon>Alphaproteobacteria</taxon>
        <taxon>Rhodospirillales</taxon>
        <taxon>Azospirillaceae</taxon>
        <taxon>Skermanella</taxon>
    </lineage>
</organism>
<evidence type="ECO:0000259" key="10">
    <source>
        <dbReference type="PROSITE" id="PS50113"/>
    </source>
</evidence>
<dbReference type="GO" id="GO:0004673">
    <property type="term" value="F:protein histidine kinase activity"/>
    <property type="evidence" value="ECO:0007669"/>
    <property type="project" value="UniProtKB-EC"/>
</dbReference>
<evidence type="ECO:0000256" key="2">
    <source>
        <dbReference type="ARBA" id="ARBA00012438"/>
    </source>
</evidence>
<dbReference type="Gene3D" id="3.30.565.10">
    <property type="entry name" value="Histidine kinase-like ATPase, C-terminal domain"/>
    <property type="match status" value="1"/>
</dbReference>
<protein>
    <recommendedName>
        <fullName evidence="2">histidine kinase</fullName>
        <ecNumber evidence="2">2.7.13.3</ecNumber>
    </recommendedName>
</protein>
<dbReference type="Gene3D" id="3.30.450.20">
    <property type="entry name" value="PAS domain"/>
    <property type="match status" value="3"/>
</dbReference>
<dbReference type="Pfam" id="PF13581">
    <property type="entry name" value="HATPase_c_2"/>
    <property type="match status" value="1"/>
</dbReference>
<dbReference type="NCBIfam" id="TIGR00229">
    <property type="entry name" value="sensory_box"/>
    <property type="match status" value="1"/>
</dbReference>
<dbReference type="EC" id="2.7.13.3" evidence="2"/>
<dbReference type="Pfam" id="PF08447">
    <property type="entry name" value="PAS_3"/>
    <property type="match status" value="1"/>
</dbReference>
<dbReference type="AlphaFoldDB" id="A0A512DS86"/>
<dbReference type="Pfam" id="PF07568">
    <property type="entry name" value="HisKA_2"/>
    <property type="match status" value="1"/>
</dbReference>
<dbReference type="RefSeq" id="WP_044431027.1">
    <property type="nucleotide sequence ID" value="NZ_BJYZ01000015.1"/>
</dbReference>
<dbReference type="PROSITE" id="PS50112">
    <property type="entry name" value="PAS"/>
    <property type="match status" value="1"/>
</dbReference>
<dbReference type="CDD" id="cd00130">
    <property type="entry name" value="PAS"/>
    <property type="match status" value="2"/>
</dbReference>
<keyword evidence="8" id="KW-0843">Virulence</keyword>
<dbReference type="SUPFAM" id="SSF55785">
    <property type="entry name" value="PYP-like sensor domain (PAS domain)"/>
    <property type="match status" value="3"/>
</dbReference>
<dbReference type="PROSITE" id="PS50113">
    <property type="entry name" value="PAC"/>
    <property type="match status" value="1"/>
</dbReference>
<dbReference type="InterPro" id="IPR035965">
    <property type="entry name" value="PAS-like_dom_sf"/>
</dbReference>
<evidence type="ECO:0000256" key="3">
    <source>
        <dbReference type="ARBA" id="ARBA00022553"/>
    </source>
</evidence>
<dbReference type="Pfam" id="PF13188">
    <property type="entry name" value="PAS_8"/>
    <property type="match status" value="1"/>
</dbReference>
<dbReference type="PANTHER" id="PTHR41523">
    <property type="entry name" value="TWO-COMPONENT SYSTEM SENSOR PROTEIN"/>
    <property type="match status" value="1"/>
</dbReference>
<dbReference type="Pfam" id="PF08448">
    <property type="entry name" value="PAS_4"/>
    <property type="match status" value="1"/>
</dbReference>
<evidence type="ECO:0000256" key="8">
    <source>
        <dbReference type="ARBA" id="ARBA00023026"/>
    </source>
</evidence>
<accession>A0A512DS86</accession>
<feature type="domain" description="PAS" evidence="9">
    <location>
        <begin position="164"/>
        <end position="235"/>
    </location>
</feature>
<keyword evidence="12" id="KW-1185">Reference proteome</keyword>
<evidence type="ECO:0000256" key="5">
    <source>
        <dbReference type="ARBA" id="ARBA00022741"/>
    </source>
</evidence>
<evidence type="ECO:0000256" key="7">
    <source>
        <dbReference type="ARBA" id="ARBA00022840"/>
    </source>
</evidence>
<evidence type="ECO:0000313" key="11">
    <source>
        <dbReference type="EMBL" id="GEO39343.1"/>
    </source>
</evidence>
<keyword evidence="4" id="KW-0808">Transferase</keyword>
<comment type="catalytic activity">
    <reaction evidence="1">
        <text>ATP + protein L-histidine = ADP + protein N-phospho-L-histidine.</text>
        <dbReference type="EC" id="2.7.13.3"/>
    </reaction>
</comment>
<proteinExistence type="predicted"/>
<dbReference type="GO" id="GO:0005524">
    <property type="term" value="F:ATP binding"/>
    <property type="evidence" value="ECO:0007669"/>
    <property type="project" value="UniProtKB-KW"/>
</dbReference>
<name>A0A512DS86_9PROT</name>
<dbReference type="PANTHER" id="PTHR41523:SF8">
    <property type="entry name" value="ETHYLENE RESPONSE SENSOR PROTEIN"/>
    <property type="match status" value="1"/>
</dbReference>
<keyword evidence="6" id="KW-0418">Kinase</keyword>
<evidence type="ECO:0000256" key="4">
    <source>
        <dbReference type="ARBA" id="ARBA00022679"/>
    </source>
</evidence>
<keyword evidence="3" id="KW-0597">Phosphoprotein</keyword>
<dbReference type="InterPro" id="IPR013655">
    <property type="entry name" value="PAS_fold_3"/>
</dbReference>
<feature type="domain" description="PAC" evidence="10">
    <location>
        <begin position="382"/>
        <end position="434"/>
    </location>
</feature>
<dbReference type="InterPro" id="IPR036890">
    <property type="entry name" value="HATPase_C_sf"/>
</dbReference>
<dbReference type="SMART" id="SM00091">
    <property type="entry name" value="PAS"/>
    <property type="match status" value="3"/>
</dbReference>
<evidence type="ECO:0000256" key="1">
    <source>
        <dbReference type="ARBA" id="ARBA00000085"/>
    </source>
</evidence>
<dbReference type="SUPFAM" id="SSF55874">
    <property type="entry name" value="ATPase domain of HSP90 chaperone/DNA topoisomerase II/histidine kinase"/>
    <property type="match status" value="1"/>
</dbReference>
<dbReference type="InterPro" id="IPR003594">
    <property type="entry name" value="HATPase_dom"/>
</dbReference>
<dbReference type="SMART" id="SM00387">
    <property type="entry name" value="HATPase_c"/>
    <property type="match status" value="1"/>
</dbReference>
<evidence type="ECO:0000256" key="6">
    <source>
        <dbReference type="ARBA" id="ARBA00022777"/>
    </source>
</evidence>
<gene>
    <name evidence="11" type="ORF">SAE02_34910</name>
</gene>
<keyword evidence="7" id="KW-0067">ATP-binding</keyword>
<evidence type="ECO:0000259" key="9">
    <source>
        <dbReference type="PROSITE" id="PS50112"/>
    </source>
</evidence>
<dbReference type="InterPro" id="IPR000014">
    <property type="entry name" value="PAS"/>
</dbReference>
<comment type="caution">
    <text evidence="11">The sequence shown here is derived from an EMBL/GenBank/DDBJ whole genome shotgun (WGS) entry which is preliminary data.</text>
</comment>
<reference evidence="11 12" key="1">
    <citation type="submission" date="2019-07" db="EMBL/GenBank/DDBJ databases">
        <title>Whole genome shotgun sequence of Skermanella aerolata NBRC 106429.</title>
        <authorList>
            <person name="Hosoyama A."/>
            <person name="Uohara A."/>
            <person name="Ohji S."/>
            <person name="Ichikawa N."/>
        </authorList>
    </citation>
    <scope>NUCLEOTIDE SEQUENCE [LARGE SCALE GENOMIC DNA]</scope>
    <source>
        <strain evidence="11 12">NBRC 106429</strain>
    </source>
</reference>
<dbReference type="InterPro" id="IPR001610">
    <property type="entry name" value="PAC"/>
</dbReference>
<dbReference type="Proteomes" id="UP000321523">
    <property type="component" value="Unassembled WGS sequence"/>
</dbReference>
<dbReference type="EMBL" id="BJYZ01000015">
    <property type="protein sequence ID" value="GEO39343.1"/>
    <property type="molecule type" value="Genomic_DNA"/>
</dbReference>
<dbReference type="InterPro" id="IPR000700">
    <property type="entry name" value="PAS-assoc_C"/>
</dbReference>
<dbReference type="InterPro" id="IPR011495">
    <property type="entry name" value="Sig_transdc_His_kin_sub2_dim/P"/>
</dbReference>
<evidence type="ECO:0000313" key="12">
    <source>
        <dbReference type="Proteomes" id="UP000321523"/>
    </source>
</evidence>
<dbReference type="InterPro" id="IPR013656">
    <property type="entry name" value="PAS_4"/>
</dbReference>
<keyword evidence="5" id="KW-0547">Nucleotide-binding</keyword>
<sequence>MTIGNGTASTASASQTLGHFISALAQEVPDTNLLLRIVDRVPAGVAIVRGPDMRFTLANKAYAAIPAKPGRMVGRSVAEVFPGMPKSSHAMLEKVYATGETLSLRGHQAETDLGRGPTFWDMDFIALPESGGGSQPDEKGVLIVARDVTRQILSERAGESLRATEARLNIALEAADLGAWSARDELGEFMSSPHAAVLHGLSPDTVFDHDTAMSVIHPDDREAVRTALERAIATKGVVSVEYRAVPPGTSGTGGAERWMASRGRWIDDPFTSGGQLFGIVRDITGRKHADAERESLITRMASDQARFEALVESLPAGVLVAEAPEGRIVYGNRRIEEILRHPVLQSASVEAYGEWVGWHPDGNPVAADQWPLARALKGEFVPGDEFLYRRGDGTTGWIRVCGAPVIDAAGTITGSVVVLYDVDREKQAVVALRNSEERVRSVLGEKETLLAQKDMLLKEVNHRVKNSLQLVASLLNLQGRQVEDPKSRQAFEDAVSRVGAIAQVHEQLYKNDDVSKVEFGSYLRTLCTQYGGESSIAIEAATTEISTDVAIPLGLLAVELLTNALKHAGPGTPKQPLEIFFGESRDSKAGDSKAGGNTPVLSLSVRDHGPGIAPEFLDARNRRRSASLGMRLIESLAGQIEARIEVENTCPGVRWTLMLPVGP</sequence>
<dbReference type="SMART" id="SM00086">
    <property type="entry name" value="PAC"/>
    <property type="match status" value="1"/>
</dbReference>